<keyword evidence="11" id="KW-0472">Membrane</keyword>
<evidence type="ECO:0000256" key="7">
    <source>
        <dbReference type="ARBA" id="ARBA00022525"/>
    </source>
</evidence>
<dbReference type="PANTHER" id="PTHR16631">
    <property type="entry name" value="GLUCAN 1,3-BETA-GLUCOSIDASE"/>
    <property type="match status" value="1"/>
</dbReference>
<dbReference type="AlphaFoldDB" id="A0A8T1GS95"/>
<comment type="similarity">
    <text evidence="3 20">Belongs to the glycosyl hydrolase 17 family.</text>
</comment>
<evidence type="ECO:0000256" key="20">
    <source>
        <dbReference type="RuleBase" id="RU004335"/>
    </source>
</evidence>
<dbReference type="GO" id="GO:0005886">
    <property type="term" value="C:plasma membrane"/>
    <property type="evidence" value="ECO:0007669"/>
    <property type="project" value="UniProtKB-SubCell"/>
</dbReference>
<evidence type="ECO:0000256" key="12">
    <source>
        <dbReference type="ARBA" id="ARBA00023180"/>
    </source>
</evidence>
<protein>
    <recommendedName>
        <fullName evidence="4">Probable glucan endo-1,3-beta-glucosidase eglC</fullName>
    </recommendedName>
    <alternativeName>
        <fullName evidence="18">Endo-1,3-beta-glucanase eglC</fullName>
    </alternativeName>
    <alternativeName>
        <fullName evidence="19">Laminarinase eglC</fullName>
    </alternativeName>
</protein>
<keyword evidence="15" id="KW-0961">Cell wall biogenesis/degradation</keyword>
<evidence type="ECO:0000256" key="21">
    <source>
        <dbReference type="SAM" id="SignalP"/>
    </source>
</evidence>
<evidence type="ECO:0000256" key="18">
    <source>
        <dbReference type="ARBA" id="ARBA00032134"/>
    </source>
</evidence>
<keyword evidence="7" id="KW-0964">Secreted</keyword>
<name>A0A8T1GS95_9STRA</name>
<comment type="subcellular location">
    <subcellularLocation>
        <location evidence="2">Cell membrane</location>
        <topology evidence="2">Lipid-anchor</topology>
        <topology evidence="2">GPI-anchor</topology>
    </subcellularLocation>
    <subcellularLocation>
        <location evidence="1">Secreted</location>
        <location evidence="1">Cell wall</location>
    </subcellularLocation>
</comment>
<dbReference type="GO" id="GO:0042973">
    <property type="term" value="F:glucan endo-1,3-beta-D-glucosidase activity"/>
    <property type="evidence" value="ECO:0007669"/>
    <property type="project" value="TreeGrafter"/>
</dbReference>
<evidence type="ECO:0000256" key="19">
    <source>
        <dbReference type="ARBA" id="ARBA00032906"/>
    </source>
</evidence>
<evidence type="ECO:0000256" key="1">
    <source>
        <dbReference type="ARBA" id="ARBA00004191"/>
    </source>
</evidence>
<evidence type="ECO:0000256" key="17">
    <source>
        <dbReference type="ARBA" id="ARBA00025152"/>
    </source>
</evidence>
<evidence type="ECO:0000256" key="8">
    <source>
        <dbReference type="ARBA" id="ARBA00022622"/>
    </source>
</evidence>
<dbReference type="GO" id="GO:0005576">
    <property type="term" value="C:extracellular region"/>
    <property type="evidence" value="ECO:0007669"/>
    <property type="project" value="TreeGrafter"/>
</dbReference>
<evidence type="ECO:0000313" key="22">
    <source>
        <dbReference type="EMBL" id="KAG3181760.1"/>
    </source>
</evidence>
<keyword evidence="14" id="KW-0449">Lipoprotein</keyword>
<dbReference type="Proteomes" id="UP000760860">
    <property type="component" value="Unassembled WGS sequence"/>
</dbReference>
<dbReference type="InterPro" id="IPR017853">
    <property type="entry name" value="GH"/>
</dbReference>
<comment type="caution">
    <text evidence="22">The sequence shown here is derived from an EMBL/GenBank/DDBJ whole genome shotgun (WGS) entry which is preliminary data.</text>
</comment>
<evidence type="ECO:0000256" key="9">
    <source>
        <dbReference type="ARBA" id="ARBA00022729"/>
    </source>
</evidence>
<keyword evidence="5" id="KW-1003">Cell membrane</keyword>
<evidence type="ECO:0000256" key="11">
    <source>
        <dbReference type="ARBA" id="ARBA00023136"/>
    </source>
</evidence>
<evidence type="ECO:0000256" key="14">
    <source>
        <dbReference type="ARBA" id="ARBA00023288"/>
    </source>
</evidence>
<evidence type="ECO:0000256" key="5">
    <source>
        <dbReference type="ARBA" id="ARBA00022475"/>
    </source>
</evidence>
<evidence type="ECO:0000256" key="13">
    <source>
        <dbReference type="ARBA" id="ARBA00023277"/>
    </source>
</evidence>
<dbReference type="Pfam" id="PF00332">
    <property type="entry name" value="Glyco_hydro_17"/>
    <property type="match status" value="1"/>
</dbReference>
<dbReference type="PANTHER" id="PTHR16631:SF13">
    <property type="entry name" value="GLUCAN ENDO-1,3-BETA-GLUCOSIDASE EGLC-RELATED"/>
    <property type="match status" value="1"/>
</dbReference>
<evidence type="ECO:0000256" key="4">
    <source>
        <dbReference type="ARBA" id="ARBA00019762"/>
    </source>
</evidence>
<comment type="function">
    <text evidence="17">Glucanases play a role in cell expansion during growth, in cell-cell fusion during mating, and in spore release during sporulation. This enzyme may be involved in beta-glucan degradation and also function biosynthetically as a transglycosylase.</text>
</comment>
<evidence type="ECO:0000256" key="16">
    <source>
        <dbReference type="ARBA" id="ARBA00023326"/>
    </source>
</evidence>
<feature type="chain" id="PRO_5035859149" description="Probable glucan endo-1,3-beta-glucosidase eglC" evidence="21">
    <location>
        <begin position="19"/>
        <end position="140"/>
    </location>
</feature>
<dbReference type="GO" id="GO:0009986">
    <property type="term" value="C:cell surface"/>
    <property type="evidence" value="ECO:0007669"/>
    <property type="project" value="TreeGrafter"/>
</dbReference>
<evidence type="ECO:0000256" key="2">
    <source>
        <dbReference type="ARBA" id="ARBA00004609"/>
    </source>
</evidence>
<keyword evidence="10" id="KW-0378">Hydrolase</keyword>
<evidence type="ECO:0000313" key="23">
    <source>
        <dbReference type="Proteomes" id="UP000760860"/>
    </source>
</evidence>
<proteinExistence type="inferred from homology"/>
<keyword evidence="12" id="KW-0325">Glycoprotein</keyword>
<dbReference type="InterPro" id="IPR000490">
    <property type="entry name" value="Glyco_hydro_17"/>
</dbReference>
<keyword evidence="16" id="KW-0624">Polysaccharide degradation</keyword>
<keyword evidence="8" id="KW-0336">GPI-anchor</keyword>
<dbReference type="SUPFAM" id="SSF51445">
    <property type="entry name" value="(Trans)glycosidases"/>
    <property type="match status" value="1"/>
</dbReference>
<keyword evidence="9 21" id="KW-0732">Signal</keyword>
<gene>
    <name evidence="22" type="ORF">PC129_g25386</name>
</gene>
<keyword evidence="13" id="KW-0119">Carbohydrate metabolism</keyword>
<dbReference type="GO" id="GO:0098552">
    <property type="term" value="C:side of membrane"/>
    <property type="evidence" value="ECO:0007669"/>
    <property type="project" value="UniProtKB-KW"/>
</dbReference>
<reference evidence="22" key="1">
    <citation type="submission" date="2018-05" db="EMBL/GenBank/DDBJ databases">
        <title>Effector identification in a new, highly contiguous assembly of the strawberry crown rot pathogen Phytophthora cactorum.</title>
        <authorList>
            <person name="Armitage A.D."/>
            <person name="Nellist C.F."/>
            <person name="Bates H."/>
            <person name="Vickerstaff R.J."/>
            <person name="Harrison R.J."/>
        </authorList>
    </citation>
    <scope>NUCLEOTIDE SEQUENCE</scope>
    <source>
        <strain evidence="22">P421</strain>
    </source>
</reference>
<feature type="signal peptide" evidence="21">
    <location>
        <begin position="1"/>
        <end position="18"/>
    </location>
</feature>
<dbReference type="GO" id="GO:0000272">
    <property type="term" value="P:polysaccharide catabolic process"/>
    <property type="evidence" value="ECO:0007669"/>
    <property type="project" value="UniProtKB-KW"/>
</dbReference>
<accession>A0A8T1GS95</accession>
<organism evidence="22 23">
    <name type="scientific">Phytophthora cactorum</name>
    <dbReference type="NCBI Taxonomy" id="29920"/>
    <lineage>
        <taxon>Eukaryota</taxon>
        <taxon>Sar</taxon>
        <taxon>Stramenopiles</taxon>
        <taxon>Oomycota</taxon>
        <taxon>Peronosporomycetes</taxon>
        <taxon>Peronosporales</taxon>
        <taxon>Peronosporaceae</taxon>
        <taxon>Phytophthora</taxon>
    </lineage>
</organism>
<dbReference type="GO" id="GO:0071555">
    <property type="term" value="P:cell wall organization"/>
    <property type="evidence" value="ECO:0007669"/>
    <property type="project" value="UniProtKB-KW"/>
</dbReference>
<evidence type="ECO:0000256" key="10">
    <source>
        <dbReference type="ARBA" id="ARBA00022801"/>
    </source>
</evidence>
<sequence length="140" mass="14646">MKFLTLAAALLLPAQALAGQYKGFSLGANNAKGGCKTTADWKADFQAIKGWGKGFNAVHTYATSDCNTLANAVPAAKATGLKVLVGVWATDDARCGAEEAALLKAIKAHGTSWIAAISVGSEDLYRKDITPQKLATQIYD</sequence>
<keyword evidence="6" id="KW-0134">Cell wall</keyword>
<dbReference type="InterPro" id="IPR050732">
    <property type="entry name" value="Beta-glucan_modifiers"/>
</dbReference>
<feature type="non-terminal residue" evidence="22">
    <location>
        <position position="140"/>
    </location>
</feature>
<evidence type="ECO:0000256" key="6">
    <source>
        <dbReference type="ARBA" id="ARBA00022512"/>
    </source>
</evidence>
<evidence type="ECO:0000256" key="15">
    <source>
        <dbReference type="ARBA" id="ARBA00023316"/>
    </source>
</evidence>
<dbReference type="EMBL" id="RCMV01005913">
    <property type="protein sequence ID" value="KAG3181760.1"/>
    <property type="molecule type" value="Genomic_DNA"/>
</dbReference>
<evidence type="ECO:0000256" key="3">
    <source>
        <dbReference type="ARBA" id="ARBA00008773"/>
    </source>
</evidence>